<feature type="compositionally biased region" description="Acidic residues" evidence="12">
    <location>
        <begin position="14"/>
        <end position="25"/>
    </location>
</feature>
<evidence type="ECO:0000313" key="14">
    <source>
        <dbReference type="EMBL" id="MFC6661007.1"/>
    </source>
</evidence>
<evidence type="ECO:0000256" key="3">
    <source>
        <dbReference type="ARBA" id="ARBA00022527"/>
    </source>
</evidence>
<protein>
    <recommendedName>
        <fullName evidence="2">non-specific serine/threonine protein kinase</fullName>
        <ecNumber evidence="2">2.7.11.1</ecNumber>
    </recommendedName>
</protein>
<dbReference type="Proteomes" id="UP001596317">
    <property type="component" value="Unassembled WGS sequence"/>
</dbReference>
<keyword evidence="7" id="KW-0418">Kinase</keyword>
<evidence type="ECO:0000256" key="1">
    <source>
        <dbReference type="ARBA" id="ARBA00009196"/>
    </source>
</evidence>
<keyword evidence="15" id="KW-1185">Reference proteome</keyword>
<dbReference type="EC" id="2.7.11.1" evidence="2"/>
<dbReference type="Pfam" id="PF01163">
    <property type="entry name" value="RIO1"/>
    <property type="match status" value="1"/>
</dbReference>
<keyword evidence="4" id="KW-0808">Transferase</keyword>
<dbReference type="RefSeq" id="WP_380056305.1">
    <property type="nucleotide sequence ID" value="NZ_JBHSWB010000001.1"/>
</dbReference>
<evidence type="ECO:0000256" key="7">
    <source>
        <dbReference type="ARBA" id="ARBA00022777"/>
    </source>
</evidence>
<dbReference type="InterPro" id="IPR011009">
    <property type="entry name" value="Kinase-like_dom_sf"/>
</dbReference>
<comment type="catalytic activity">
    <reaction evidence="10">
        <text>L-threonyl-[protein] + ATP = O-phospho-L-threonyl-[protein] + ADP + H(+)</text>
        <dbReference type="Rhea" id="RHEA:46608"/>
        <dbReference type="Rhea" id="RHEA-COMP:11060"/>
        <dbReference type="Rhea" id="RHEA-COMP:11605"/>
        <dbReference type="ChEBI" id="CHEBI:15378"/>
        <dbReference type="ChEBI" id="CHEBI:30013"/>
        <dbReference type="ChEBI" id="CHEBI:30616"/>
        <dbReference type="ChEBI" id="CHEBI:61977"/>
        <dbReference type="ChEBI" id="CHEBI:456216"/>
        <dbReference type="EC" id="2.7.11.1"/>
    </reaction>
</comment>
<dbReference type="SUPFAM" id="SSF56112">
    <property type="entry name" value="Protein kinase-like (PK-like)"/>
    <property type="match status" value="1"/>
</dbReference>
<feature type="compositionally biased region" description="Polar residues" evidence="12">
    <location>
        <begin position="1"/>
        <end position="11"/>
    </location>
</feature>
<gene>
    <name evidence="14" type="ORF">ACFP90_12130</name>
</gene>
<evidence type="ECO:0000256" key="5">
    <source>
        <dbReference type="ARBA" id="ARBA00022723"/>
    </source>
</evidence>
<evidence type="ECO:0000256" key="6">
    <source>
        <dbReference type="ARBA" id="ARBA00022741"/>
    </source>
</evidence>
<dbReference type="InterPro" id="IPR000687">
    <property type="entry name" value="RIO_kinase"/>
</dbReference>
<evidence type="ECO:0000256" key="4">
    <source>
        <dbReference type="ARBA" id="ARBA00022679"/>
    </source>
</evidence>
<keyword evidence="8" id="KW-0067">ATP-binding</keyword>
<keyword evidence="5" id="KW-0479">Metal-binding</keyword>
<evidence type="ECO:0000256" key="2">
    <source>
        <dbReference type="ARBA" id="ARBA00012513"/>
    </source>
</evidence>
<feature type="domain" description="RIO kinase" evidence="13">
    <location>
        <begin position="34"/>
        <end position="288"/>
    </location>
</feature>
<evidence type="ECO:0000259" key="13">
    <source>
        <dbReference type="SMART" id="SM00090"/>
    </source>
</evidence>
<evidence type="ECO:0000256" key="10">
    <source>
        <dbReference type="ARBA" id="ARBA00047899"/>
    </source>
</evidence>
<evidence type="ECO:0000256" key="11">
    <source>
        <dbReference type="ARBA" id="ARBA00048679"/>
    </source>
</evidence>
<evidence type="ECO:0000256" key="9">
    <source>
        <dbReference type="ARBA" id="ARBA00022842"/>
    </source>
</evidence>
<evidence type="ECO:0000256" key="8">
    <source>
        <dbReference type="ARBA" id="ARBA00022840"/>
    </source>
</evidence>
<proteinExistence type="inferred from homology"/>
<dbReference type="Gene3D" id="1.10.510.10">
    <property type="entry name" value="Transferase(Phosphotransferase) domain 1"/>
    <property type="match status" value="1"/>
</dbReference>
<name>A0ABW1ZKU7_9DEIO</name>
<comment type="caution">
    <text evidence="14">The sequence shown here is derived from an EMBL/GenBank/DDBJ whole genome shotgun (WGS) entry which is preliminary data.</text>
</comment>
<organism evidence="14 15">
    <name type="scientific">Deinococcus multiflagellatus</name>
    <dbReference type="NCBI Taxonomy" id="1656887"/>
    <lineage>
        <taxon>Bacteria</taxon>
        <taxon>Thermotogati</taxon>
        <taxon>Deinococcota</taxon>
        <taxon>Deinococci</taxon>
        <taxon>Deinococcales</taxon>
        <taxon>Deinococcaceae</taxon>
        <taxon>Deinococcus</taxon>
    </lineage>
</organism>
<evidence type="ECO:0000256" key="12">
    <source>
        <dbReference type="SAM" id="MobiDB-lite"/>
    </source>
</evidence>
<dbReference type="SMART" id="SM00090">
    <property type="entry name" value="RIO"/>
    <property type="match status" value="1"/>
</dbReference>
<sequence>MSAQRQPQWSAQDDVWDDTDDLTDEPQERIRRPRKKPTGRRALADLTAEGEGEQDDVIRRLKDLGHITEVVAELKSGKEATAYVARGPKGSVLLKLYRDLEARSFKNDSVYRAGQVILDARAKRAMEGRTRKGLAMLQEGWVNAEYAHLWHLWAAGLPVPEPLVGPHPFEYAQTTPAVLMRLIGTEDQIAPRLSDAALSPEQAQRAWDQSVRGMADLLRLGYAHGDYSTYNLLWWEDTVIIIDFPQLTTRQNPHFHDLLARDAQSLVTSFRKHGVHADTQSTLREVQRRALGPAPAPACCCREGRAPPPTSFREVGFLCPADPCFILPAWPVP</sequence>
<dbReference type="EMBL" id="JBHSWB010000001">
    <property type="protein sequence ID" value="MFC6661007.1"/>
    <property type="molecule type" value="Genomic_DNA"/>
</dbReference>
<dbReference type="PANTHER" id="PTHR45723">
    <property type="entry name" value="SERINE/THREONINE-PROTEIN KINASE RIO1"/>
    <property type="match status" value="1"/>
</dbReference>
<reference evidence="15" key="1">
    <citation type="journal article" date="2019" name="Int. J. Syst. Evol. Microbiol.">
        <title>The Global Catalogue of Microorganisms (GCM) 10K type strain sequencing project: providing services to taxonomists for standard genome sequencing and annotation.</title>
        <authorList>
            <consortium name="The Broad Institute Genomics Platform"/>
            <consortium name="The Broad Institute Genome Sequencing Center for Infectious Disease"/>
            <person name="Wu L."/>
            <person name="Ma J."/>
        </authorList>
    </citation>
    <scope>NUCLEOTIDE SEQUENCE [LARGE SCALE GENOMIC DNA]</scope>
    <source>
        <strain evidence="15">CCUG 63830</strain>
    </source>
</reference>
<keyword evidence="3" id="KW-0723">Serine/threonine-protein kinase</keyword>
<feature type="region of interest" description="Disordered" evidence="12">
    <location>
        <begin position="1"/>
        <end position="42"/>
    </location>
</feature>
<dbReference type="InterPro" id="IPR051272">
    <property type="entry name" value="RIO-type_Ser/Thr_kinase"/>
</dbReference>
<comment type="similarity">
    <text evidence="1">Belongs to the protein kinase superfamily. RIO-type Ser/Thr kinase family.</text>
</comment>
<accession>A0ABW1ZKU7</accession>
<comment type="catalytic activity">
    <reaction evidence="11">
        <text>L-seryl-[protein] + ATP = O-phospho-L-seryl-[protein] + ADP + H(+)</text>
        <dbReference type="Rhea" id="RHEA:17989"/>
        <dbReference type="Rhea" id="RHEA-COMP:9863"/>
        <dbReference type="Rhea" id="RHEA-COMP:11604"/>
        <dbReference type="ChEBI" id="CHEBI:15378"/>
        <dbReference type="ChEBI" id="CHEBI:29999"/>
        <dbReference type="ChEBI" id="CHEBI:30616"/>
        <dbReference type="ChEBI" id="CHEBI:83421"/>
        <dbReference type="ChEBI" id="CHEBI:456216"/>
        <dbReference type="EC" id="2.7.11.1"/>
    </reaction>
</comment>
<dbReference type="InterPro" id="IPR018934">
    <property type="entry name" value="RIO_dom"/>
</dbReference>
<keyword evidence="6" id="KW-0547">Nucleotide-binding</keyword>
<dbReference type="Gene3D" id="3.30.200.20">
    <property type="entry name" value="Phosphorylase Kinase, domain 1"/>
    <property type="match status" value="1"/>
</dbReference>
<evidence type="ECO:0000313" key="15">
    <source>
        <dbReference type="Proteomes" id="UP001596317"/>
    </source>
</evidence>
<keyword evidence="9" id="KW-0460">Magnesium</keyword>